<keyword evidence="5" id="KW-0333">Golgi apparatus</keyword>
<dbReference type="UniPathway" id="UPA00378"/>
<reference evidence="7 8" key="1">
    <citation type="submission" date="2018-11" db="EMBL/GenBank/DDBJ databases">
        <authorList>
            <consortium name="Pathogen Informatics"/>
        </authorList>
    </citation>
    <scope>NUCLEOTIDE SEQUENCE [LARGE SCALE GENOMIC DNA]</scope>
</reference>
<evidence type="ECO:0000313" key="8">
    <source>
        <dbReference type="Proteomes" id="UP000281553"/>
    </source>
</evidence>
<comment type="pathway">
    <text evidence="1">Protein modification; protein glycosylation.</text>
</comment>
<evidence type="ECO:0000313" key="7">
    <source>
        <dbReference type="EMBL" id="VDN14407.1"/>
    </source>
</evidence>
<dbReference type="GO" id="GO:0032580">
    <property type="term" value="C:Golgi cisterna membrane"/>
    <property type="evidence" value="ECO:0007669"/>
    <property type="project" value="UniProtKB-SubCell"/>
</dbReference>
<keyword evidence="8" id="KW-1185">Reference proteome</keyword>
<dbReference type="Pfam" id="PF00852">
    <property type="entry name" value="Glyco_transf_10"/>
    <property type="match status" value="1"/>
</dbReference>
<evidence type="ECO:0000256" key="1">
    <source>
        <dbReference type="ARBA" id="ARBA00004922"/>
    </source>
</evidence>
<dbReference type="EMBL" id="UYRU01059170">
    <property type="protein sequence ID" value="VDN14407.1"/>
    <property type="molecule type" value="Genomic_DNA"/>
</dbReference>
<dbReference type="PANTHER" id="PTHR11929">
    <property type="entry name" value="ALPHA- 1,3 -FUCOSYLTRANSFERASE"/>
    <property type="match status" value="1"/>
</dbReference>
<dbReference type="OrthoDB" id="427096at2759"/>
<keyword evidence="5" id="KW-0472">Membrane</keyword>
<dbReference type="PANTHER" id="PTHR11929:SF145">
    <property type="entry name" value="ALPHA-(1,3)-FUCOSYLTRANSFERASE FUT-1"/>
    <property type="match status" value="1"/>
</dbReference>
<dbReference type="SUPFAM" id="SSF53756">
    <property type="entry name" value="UDP-Glycosyltransferase/glycogen phosphorylase"/>
    <property type="match status" value="1"/>
</dbReference>
<feature type="domain" description="Fucosyltransferase C-terminal" evidence="6">
    <location>
        <begin position="1"/>
        <end position="65"/>
    </location>
</feature>
<comment type="similarity">
    <text evidence="2 5">Belongs to the glycosyltransferase 10 family.</text>
</comment>
<organism evidence="7 8">
    <name type="scientific">Dibothriocephalus latus</name>
    <name type="common">Fish tapeworm</name>
    <name type="synonym">Diphyllobothrium latum</name>
    <dbReference type="NCBI Taxonomy" id="60516"/>
    <lineage>
        <taxon>Eukaryota</taxon>
        <taxon>Metazoa</taxon>
        <taxon>Spiralia</taxon>
        <taxon>Lophotrochozoa</taxon>
        <taxon>Platyhelminthes</taxon>
        <taxon>Cestoda</taxon>
        <taxon>Eucestoda</taxon>
        <taxon>Diphyllobothriidea</taxon>
        <taxon>Diphyllobothriidae</taxon>
        <taxon>Dibothriocephalus</taxon>
    </lineage>
</organism>
<dbReference type="GO" id="GO:0046920">
    <property type="term" value="F:alpha-(1-&gt;3)-fucosyltransferase activity"/>
    <property type="evidence" value="ECO:0007669"/>
    <property type="project" value="TreeGrafter"/>
</dbReference>
<evidence type="ECO:0000259" key="6">
    <source>
        <dbReference type="Pfam" id="PF00852"/>
    </source>
</evidence>
<accession>A0A3P7LRT7</accession>
<dbReference type="AlphaFoldDB" id="A0A3P7LRT7"/>
<dbReference type="InterPro" id="IPR055270">
    <property type="entry name" value="Glyco_tran_10_C"/>
</dbReference>
<name>A0A3P7LRT7_DIBLA</name>
<evidence type="ECO:0000256" key="4">
    <source>
        <dbReference type="ARBA" id="ARBA00022679"/>
    </source>
</evidence>
<dbReference type="InterPro" id="IPR038577">
    <property type="entry name" value="GT10-like_C_sf"/>
</dbReference>
<evidence type="ECO:0000256" key="3">
    <source>
        <dbReference type="ARBA" id="ARBA00022676"/>
    </source>
</evidence>
<evidence type="ECO:0000256" key="5">
    <source>
        <dbReference type="RuleBase" id="RU003832"/>
    </source>
</evidence>
<protein>
    <recommendedName>
        <fullName evidence="5">Fucosyltransferase</fullName>
        <ecNumber evidence="5">2.4.1.-</ecNumber>
    </recommendedName>
</protein>
<sequence length="84" mass="9689">MVPIVYGPPKEEYEVLTPPNSFIHVDDFATVNELVGYLEYLDQNDTAYATYFAWKEYGKIVVSPLMPAHSFYCGMWYLSKQKPA</sequence>
<keyword evidence="4 5" id="KW-0808">Transferase</keyword>
<evidence type="ECO:0000256" key="2">
    <source>
        <dbReference type="ARBA" id="ARBA00008919"/>
    </source>
</evidence>
<dbReference type="InterPro" id="IPR001503">
    <property type="entry name" value="Glyco_trans_10"/>
</dbReference>
<keyword evidence="3 5" id="KW-0328">Glycosyltransferase</keyword>
<proteinExistence type="inferred from homology"/>
<gene>
    <name evidence="7" type="ORF">DILT_LOCUS10238</name>
</gene>
<dbReference type="Gene3D" id="3.40.50.11660">
    <property type="entry name" value="Glycosyl transferase family 10, C-terminal domain"/>
    <property type="match status" value="1"/>
</dbReference>
<dbReference type="Proteomes" id="UP000281553">
    <property type="component" value="Unassembled WGS sequence"/>
</dbReference>
<keyword evidence="5" id="KW-0812">Transmembrane</keyword>
<comment type="subcellular location">
    <subcellularLocation>
        <location evidence="5">Golgi apparatus</location>
        <location evidence="5">Golgi stack membrane</location>
        <topology evidence="5">Single-pass type II membrane protein</topology>
    </subcellularLocation>
</comment>
<dbReference type="EC" id="2.4.1.-" evidence="5"/>